<name>A0A437QLR3_9GAMM</name>
<evidence type="ECO:0000256" key="2">
    <source>
        <dbReference type="ARBA" id="ARBA00022692"/>
    </source>
</evidence>
<evidence type="ECO:0000313" key="6">
    <source>
        <dbReference type="EMBL" id="RVU35458.1"/>
    </source>
</evidence>
<feature type="transmembrane region" description="Helical" evidence="5">
    <location>
        <begin position="77"/>
        <end position="95"/>
    </location>
</feature>
<dbReference type="AlphaFoldDB" id="A0A437QLR3"/>
<dbReference type="InterPro" id="IPR032808">
    <property type="entry name" value="DoxX"/>
</dbReference>
<reference evidence="6 7" key="1">
    <citation type="submission" date="2019-01" db="EMBL/GenBank/DDBJ databases">
        <authorList>
            <person name="Chen W.-M."/>
        </authorList>
    </citation>
    <scope>NUCLEOTIDE SEQUENCE [LARGE SCALE GENOMIC DNA]</scope>
    <source>
        <strain evidence="6 7">KYPC3</strain>
    </source>
</reference>
<feature type="transmembrane region" description="Helical" evidence="5">
    <location>
        <begin position="107"/>
        <end position="123"/>
    </location>
</feature>
<comment type="caution">
    <text evidence="6">The sequence shown here is derived from an EMBL/GenBank/DDBJ whole genome shotgun (WGS) entry which is preliminary data.</text>
</comment>
<evidence type="ECO:0000256" key="5">
    <source>
        <dbReference type="SAM" id="Phobius"/>
    </source>
</evidence>
<keyword evidence="3 5" id="KW-1133">Transmembrane helix</keyword>
<accession>A0A437QLR3</accession>
<dbReference type="OrthoDB" id="8778559at2"/>
<evidence type="ECO:0000256" key="1">
    <source>
        <dbReference type="ARBA" id="ARBA00004141"/>
    </source>
</evidence>
<proteinExistence type="predicted"/>
<dbReference type="Proteomes" id="UP000283077">
    <property type="component" value="Unassembled WGS sequence"/>
</dbReference>
<keyword evidence="7" id="KW-1185">Reference proteome</keyword>
<dbReference type="Pfam" id="PF07681">
    <property type="entry name" value="DoxX"/>
    <property type="match status" value="1"/>
</dbReference>
<protein>
    <submittedName>
        <fullName evidence="6">DoxX family protein</fullName>
    </submittedName>
</protein>
<dbReference type="RefSeq" id="WP_127699932.1">
    <property type="nucleotide sequence ID" value="NZ_SACS01000015.1"/>
</dbReference>
<keyword evidence="4 5" id="KW-0472">Membrane</keyword>
<evidence type="ECO:0000256" key="4">
    <source>
        <dbReference type="ARBA" id="ARBA00023136"/>
    </source>
</evidence>
<dbReference type="EMBL" id="SACS01000015">
    <property type="protein sequence ID" value="RVU35458.1"/>
    <property type="molecule type" value="Genomic_DNA"/>
</dbReference>
<gene>
    <name evidence="6" type="ORF">EOE67_13865</name>
</gene>
<sequence length="134" mass="14508">MTEQSRNKLAWLILRLTLAVLIAAHGWFRLLNGGVEPFGVWLNGQGIPLGYWVAAAITGVEILGSALLAFRRMVRPLCGLFAALYAMGILMLHAAEGWFVVGAGRNGAEYSVLLIVALLCVGLQHSTKKANYLD</sequence>
<evidence type="ECO:0000313" key="7">
    <source>
        <dbReference type="Proteomes" id="UP000283077"/>
    </source>
</evidence>
<feature type="transmembrane region" description="Helical" evidence="5">
    <location>
        <begin position="12"/>
        <end position="30"/>
    </location>
</feature>
<feature type="transmembrane region" description="Helical" evidence="5">
    <location>
        <begin position="50"/>
        <end position="70"/>
    </location>
</feature>
<keyword evidence="2 5" id="KW-0812">Transmembrane</keyword>
<dbReference type="GO" id="GO:0016020">
    <property type="term" value="C:membrane"/>
    <property type="evidence" value="ECO:0007669"/>
    <property type="project" value="UniProtKB-SubCell"/>
</dbReference>
<organism evidence="6 7">
    <name type="scientific">Rheinheimera riviphila</name>
    <dbReference type="NCBI Taxonomy" id="1834037"/>
    <lineage>
        <taxon>Bacteria</taxon>
        <taxon>Pseudomonadati</taxon>
        <taxon>Pseudomonadota</taxon>
        <taxon>Gammaproteobacteria</taxon>
        <taxon>Chromatiales</taxon>
        <taxon>Chromatiaceae</taxon>
        <taxon>Rheinheimera</taxon>
    </lineage>
</organism>
<comment type="subcellular location">
    <subcellularLocation>
        <location evidence="1">Membrane</location>
        <topology evidence="1">Multi-pass membrane protein</topology>
    </subcellularLocation>
</comment>
<evidence type="ECO:0000256" key="3">
    <source>
        <dbReference type="ARBA" id="ARBA00022989"/>
    </source>
</evidence>